<dbReference type="Gene3D" id="3.40.50.261">
    <property type="entry name" value="Succinyl-CoA synthetase domains"/>
    <property type="match status" value="2"/>
</dbReference>
<dbReference type="SUPFAM" id="SSF52210">
    <property type="entry name" value="Succinyl-CoA synthetase domains"/>
    <property type="match status" value="2"/>
</dbReference>
<dbReference type="Proteomes" id="UP000509448">
    <property type="component" value="Chromosome"/>
</dbReference>
<name>A0A4P2VAK6_9ARCH</name>
<reference evidence="2 3" key="1">
    <citation type="journal article" date="2019" name="ISME J.">
        <title>Isolation and characterization of a thermophilic sulfur- and iron-reducing thaumarchaeote from a terrestrial acidic hot spring.</title>
        <authorList>
            <person name="Kato S."/>
            <person name="Itoh T."/>
            <person name="Yuki M."/>
            <person name="Nagamori M."/>
            <person name="Ohnishi M."/>
            <person name="Uematsu K."/>
            <person name="Suzuki K."/>
            <person name="Takashina T."/>
            <person name="Ohkuma M."/>
        </authorList>
    </citation>
    <scope>NUCLEOTIDE SEQUENCE [LARGE SCALE GENOMIC DNA]</scope>
    <source>
        <strain evidence="2 3">NAS-02</strain>
    </source>
</reference>
<dbReference type="Pfam" id="PF13380">
    <property type="entry name" value="CoA_binding_2"/>
    <property type="match status" value="1"/>
</dbReference>
<dbReference type="Gene3D" id="3.30.470.20">
    <property type="entry name" value="ATP-grasp fold, B domain"/>
    <property type="match status" value="1"/>
</dbReference>
<dbReference type="RefSeq" id="WP_174447853.1">
    <property type="nucleotide sequence ID" value="NZ_AP018732.1"/>
</dbReference>
<protein>
    <submittedName>
        <fullName evidence="2">Acetyl-CoA synthetase (ADP-forming) alpha and beta chains</fullName>
    </submittedName>
</protein>
<dbReference type="EMBL" id="AP018732">
    <property type="protein sequence ID" value="BBE41509.1"/>
    <property type="molecule type" value="Genomic_DNA"/>
</dbReference>
<feature type="domain" description="CoA-binding" evidence="1">
    <location>
        <begin position="8"/>
        <end position="102"/>
    </location>
</feature>
<sequence length="677" mass="71192">MGNPLGSFLDPASISVVGPSPKGNIGTAILENLLDMKSRGRLRSEVHAVNPMYESCLGIPCEADLPVSELLIVAVPPSLSVDYLRKAASIGYAAAIVVSGGFEEIGGPSLKGLLPELGGMRVLGPNTLGVVDPYTGVFAIFLPRRKNGAENIPEPRAGNVALVAQSGGLSASLYDYLNSSGPGIRALVSVGNAVDVDITESVEYFADDPRTAVILLYVERASEGRALLNAMKRARDNGKRVVVLMGGTTSSGRRATSSHTASILSSARVSGEAFRQAGAYVANDLEDALDAAKVASMIQGDPGDSVAVLTNSGGAGVLATDALSSLGFNLPDLSSDPRLSSLRASGILSQLSSVANPVDVTGSASDREFIAAYGALMDAPVGGIVLIPTHYPPGMTENLPRTLASLSKKPTVVVEVGDSELSRRTRSLYDSLGLPSYPSPERASRALHVARWFARNLGTWTANRSAHGGLHIRGGLWPDLVDALSIAGFDIPEWSWLESPDDWPPSNYPAVLKVYAQSLSHKTEAGAVIVGIRDVHEMDEAMRRLAPIAKAASGRIYAQRMVHGVEMRVGLVRDHDFGCVVDVGLGGVLTEILGDHSTRVAPVTHEEALSMISELRLKPLLEGYRGAPRADTGRLSSAISRFSDVACSEGVAELEVNPLIVDGPKLYAVDARAVLST</sequence>
<dbReference type="GO" id="GO:0005524">
    <property type="term" value="F:ATP binding"/>
    <property type="evidence" value="ECO:0007669"/>
    <property type="project" value="InterPro"/>
</dbReference>
<dbReference type="SMART" id="SM00881">
    <property type="entry name" value="CoA_binding"/>
    <property type="match status" value="1"/>
</dbReference>
<evidence type="ECO:0000259" key="1">
    <source>
        <dbReference type="SMART" id="SM00881"/>
    </source>
</evidence>
<evidence type="ECO:0000313" key="2">
    <source>
        <dbReference type="EMBL" id="BBE41509.1"/>
    </source>
</evidence>
<keyword evidence="3" id="KW-1185">Reference proteome</keyword>
<dbReference type="Gene3D" id="3.40.50.720">
    <property type="entry name" value="NAD(P)-binding Rossmann-like Domain"/>
    <property type="match status" value="1"/>
</dbReference>
<proteinExistence type="predicted"/>
<dbReference type="Pfam" id="PF13607">
    <property type="entry name" value="Succ_CoA_lig"/>
    <property type="match status" value="1"/>
</dbReference>
<dbReference type="Gene3D" id="3.30.1490.20">
    <property type="entry name" value="ATP-grasp fold, A domain"/>
    <property type="match status" value="1"/>
</dbReference>
<accession>A0A4P2VAK6</accession>
<dbReference type="KEGG" id="ccai:NAS2_0102"/>
<dbReference type="PANTHER" id="PTHR42793">
    <property type="entry name" value="COA BINDING DOMAIN CONTAINING PROTEIN"/>
    <property type="match status" value="1"/>
</dbReference>
<dbReference type="InterPro" id="IPR016102">
    <property type="entry name" value="Succinyl-CoA_synth-like"/>
</dbReference>
<dbReference type="InterPro" id="IPR003781">
    <property type="entry name" value="CoA-bd"/>
</dbReference>
<dbReference type="OrthoDB" id="18103at2157"/>
<dbReference type="InterPro" id="IPR032875">
    <property type="entry name" value="Succ_CoA_lig_flav_dom"/>
</dbReference>
<dbReference type="SUPFAM" id="SSF51735">
    <property type="entry name" value="NAD(P)-binding Rossmann-fold domains"/>
    <property type="match status" value="1"/>
</dbReference>
<organism evidence="2 3">
    <name type="scientific">Conexivisphaera calida</name>
    <dbReference type="NCBI Taxonomy" id="1874277"/>
    <lineage>
        <taxon>Archaea</taxon>
        <taxon>Nitrososphaerota</taxon>
        <taxon>Conexivisphaeria</taxon>
        <taxon>Conexivisphaerales</taxon>
        <taxon>Conexivisphaeraceae</taxon>
        <taxon>Conexivisphaera</taxon>
    </lineage>
</organism>
<dbReference type="InterPro" id="IPR036291">
    <property type="entry name" value="NAD(P)-bd_dom_sf"/>
</dbReference>
<gene>
    <name evidence="2" type="ORF">NAS2_0102</name>
</gene>
<evidence type="ECO:0000313" key="3">
    <source>
        <dbReference type="Proteomes" id="UP000509448"/>
    </source>
</evidence>
<dbReference type="Pfam" id="PF13549">
    <property type="entry name" value="ATP-grasp_5"/>
    <property type="match status" value="1"/>
</dbReference>
<dbReference type="SUPFAM" id="SSF56059">
    <property type="entry name" value="Glutathione synthetase ATP-binding domain-like"/>
    <property type="match status" value="1"/>
</dbReference>
<dbReference type="InterPro" id="IPR013815">
    <property type="entry name" value="ATP_grasp_subdomain_1"/>
</dbReference>
<dbReference type="GeneID" id="55583922"/>
<dbReference type="PANTHER" id="PTHR42793:SF1">
    <property type="entry name" value="PEPTIDYL-LYSINE N-ACETYLTRANSFERASE PATZ"/>
    <property type="match status" value="1"/>
</dbReference>
<dbReference type="AlphaFoldDB" id="A0A4P2VAK6"/>